<proteinExistence type="predicted"/>
<evidence type="ECO:0000256" key="2">
    <source>
        <dbReference type="ARBA" id="ARBA00022679"/>
    </source>
</evidence>
<dbReference type="EMBL" id="QNTT01000008">
    <property type="protein sequence ID" value="RBA38596.1"/>
    <property type="molecule type" value="Genomic_DNA"/>
</dbReference>
<evidence type="ECO:0000313" key="5">
    <source>
        <dbReference type="Proteomes" id="UP000252187"/>
    </source>
</evidence>
<dbReference type="AlphaFoldDB" id="A0A365PCD7"/>
<comment type="caution">
    <text evidence="4">The sequence shown here is derived from an EMBL/GenBank/DDBJ whole genome shotgun (WGS) entry which is preliminary data.</text>
</comment>
<evidence type="ECO:0000313" key="4">
    <source>
        <dbReference type="EMBL" id="RBA38596.1"/>
    </source>
</evidence>
<organism evidence="4 5">
    <name type="scientific">Dietzia maris</name>
    <dbReference type="NCBI Taxonomy" id="37915"/>
    <lineage>
        <taxon>Bacteria</taxon>
        <taxon>Bacillati</taxon>
        <taxon>Actinomycetota</taxon>
        <taxon>Actinomycetes</taxon>
        <taxon>Mycobacteriales</taxon>
        <taxon>Dietziaceae</taxon>
        <taxon>Dietzia</taxon>
    </lineage>
</organism>
<dbReference type="Gene3D" id="3.40.50.2000">
    <property type="entry name" value="Glycogen Phosphorylase B"/>
    <property type="match status" value="1"/>
</dbReference>
<gene>
    <name evidence="4" type="ORF">DQ226_04810</name>
</gene>
<dbReference type="Pfam" id="PF13439">
    <property type="entry name" value="Glyco_transf_4"/>
    <property type="match status" value="1"/>
</dbReference>
<dbReference type="Proteomes" id="UP000252187">
    <property type="component" value="Unassembled WGS sequence"/>
</dbReference>
<dbReference type="InterPro" id="IPR028098">
    <property type="entry name" value="Glyco_trans_4-like_N"/>
</dbReference>
<sequence length="358" mass="37949">MPAGHDYVRHAISPAADVSVLADPVLDPAEPARWWPHPALEAADRPEVLDGADVVHVHFGYEHRSPGQIAEFVAALRSRGLPLVVTVHDLTNPHEPDPAAHLERTGHLVRGAAAVITLTRGAAAEIRERWGARAQVLPHPRLMAAEVTEPYRLARLDRSGGRRMVGVVLGSLRAGVAGEELLAPLVTALSEGAHLTVMVRADALAAARDPEHPRHAAATALDRLDAHPDVEVRAHDHLADDELCAALAGFDALVLPHRHGTHSGWLELCRDLGLPPVIPRIGYLAEQWDPGVLGSGSAGSGTAVYDPGHPTADDLRRALMAALDGPPVPARAPASEDAAVAAAHARIYRHVLSAAAER</sequence>
<dbReference type="GO" id="GO:0016757">
    <property type="term" value="F:glycosyltransferase activity"/>
    <property type="evidence" value="ECO:0007669"/>
    <property type="project" value="UniProtKB-KW"/>
</dbReference>
<name>A0A365PCD7_9ACTN</name>
<feature type="domain" description="Glycosyltransferase subfamily 4-like N-terminal" evidence="3">
    <location>
        <begin position="24"/>
        <end position="138"/>
    </location>
</feature>
<accession>A0A365PCD7</accession>
<protein>
    <recommendedName>
        <fullName evidence="3">Glycosyltransferase subfamily 4-like N-terminal domain-containing protein</fullName>
    </recommendedName>
</protein>
<keyword evidence="1" id="KW-0328">Glycosyltransferase</keyword>
<evidence type="ECO:0000259" key="3">
    <source>
        <dbReference type="Pfam" id="PF13439"/>
    </source>
</evidence>
<reference evidence="4 5" key="1">
    <citation type="submission" date="2018-06" db="EMBL/GenBank/DDBJ databases">
        <title>Whole genome sequencing of four bacterial strains from South Shetland trench revealing bio-synthetic gene clusters.</title>
        <authorList>
            <person name="Abdel-Mageed W.M."/>
            <person name="Lehri B."/>
            <person name="Jarmusch S.A."/>
            <person name="Miranda K."/>
            <person name="Goodfellow M."/>
            <person name="Jaspars M."/>
            <person name="Karlyshev A.V."/>
        </authorList>
    </citation>
    <scope>NUCLEOTIDE SEQUENCE [LARGE SCALE GENOMIC DNA]</scope>
    <source>
        <strain evidence="4 5">SST1</strain>
    </source>
</reference>
<evidence type="ECO:0000256" key="1">
    <source>
        <dbReference type="ARBA" id="ARBA00022676"/>
    </source>
</evidence>
<keyword evidence="2" id="KW-0808">Transferase</keyword>
<dbReference type="SUPFAM" id="SSF53756">
    <property type="entry name" value="UDP-Glycosyltransferase/glycogen phosphorylase"/>
    <property type="match status" value="1"/>
</dbReference>